<dbReference type="Proteomes" id="UP000605201">
    <property type="component" value="Unassembled WGS sequence"/>
</dbReference>
<evidence type="ECO:0000259" key="1">
    <source>
        <dbReference type="Pfam" id="PF00535"/>
    </source>
</evidence>
<dbReference type="AlphaFoldDB" id="A0A8J6TL67"/>
<gene>
    <name evidence="2" type="ORF">H8D96_13495</name>
</gene>
<sequence length="298" mass="34037">MNLAPIALFTYNRLWHTRQTVEALIKNELAQRSDLIIYADGPQNDTARNSVAEVRKYIRTIDGFKSIRIVERKNNAGLANAIITGVSELIDEFGRVIVMEDDLVSSPHLLKFMNDGLAYYEAEDRVVSIHAYTYPLKEKLPETFFLKGADCWGWATWKRGWDVFEPDGSKLLAQIKAKKLAKCFDMDGVHPYTKMLKDQVTGKNNSWAVRWYASAFLSNKLTLYPGRCLVRNIGTDSSGTHCENVNYYDVSLADQAVQIGGIDIVESKAARKAFQKYMKSTRRKQIKSRIERIVDYFL</sequence>
<dbReference type="EMBL" id="JACNIG010000254">
    <property type="protein sequence ID" value="MBC8432919.1"/>
    <property type="molecule type" value="Genomic_DNA"/>
</dbReference>
<comment type="caution">
    <text evidence="2">The sequence shown here is derived from an EMBL/GenBank/DDBJ whole genome shotgun (WGS) entry which is preliminary data.</text>
</comment>
<feature type="domain" description="Glycosyltransferase 2-like" evidence="1">
    <location>
        <begin position="9"/>
        <end position="128"/>
    </location>
</feature>
<protein>
    <submittedName>
        <fullName evidence="2">Glycosyltransferase</fullName>
    </submittedName>
</protein>
<proteinExistence type="predicted"/>
<dbReference type="Gene3D" id="3.90.550.10">
    <property type="entry name" value="Spore Coat Polysaccharide Biosynthesis Protein SpsA, Chain A"/>
    <property type="match status" value="1"/>
</dbReference>
<evidence type="ECO:0000313" key="3">
    <source>
        <dbReference type="Proteomes" id="UP000605201"/>
    </source>
</evidence>
<dbReference type="InterPro" id="IPR029044">
    <property type="entry name" value="Nucleotide-diphossugar_trans"/>
</dbReference>
<reference evidence="2 3" key="1">
    <citation type="submission" date="2020-08" db="EMBL/GenBank/DDBJ databases">
        <title>Bridging the membrane lipid divide: bacteria of the FCB group superphylum have the potential to synthesize archaeal ether lipids.</title>
        <authorList>
            <person name="Villanueva L."/>
            <person name="Von Meijenfeldt F.A.B."/>
            <person name="Westbye A.B."/>
            <person name="Yadav S."/>
            <person name="Hopmans E.C."/>
            <person name="Dutilh B.E."/>
            <person name="Sinninghe Damste J.S."/>
        </authorList>
    </citation>
    <scope>NUCLEOTIDE SEQUENCE [LARGE SCALE GENOMIC DNA]</scope>
    <source>
        <strain evidence="2">NIOZ-UU17</strain>
    </source>
</reference>
<dbReference type="Pfam" id="PF00535">
    <property type="entry name" value="Glycos_transf_2"/>
    <property type="match status" value="1"/>
</dbReference>
<dbReference type="SUPFAM" id="SSF53448">
    <property type="entry name" value="Nucleotide-diphospho-sugar transferases"/>
    <property type="match status" value="1"/>
</dbReference>
<name>A0A8J6TL67_9BACT</name>
<organism evidence="2 3">
    <name type="scientific">Candidatus Desulfatibia vada</name>
    <dbReference type="NCBI Taxonomy" id="2841696"/>
    <lineage>
        <taxon>Bacteria</taxon>
        <taxon>Pseudomonadati</taxon>
        <taxon>Thermodesulfobacteriota</taxon>
        <taxon>Desulfobacteria</taxon>
        <taxon>Desulfobacterales</taxon>
        <taxon>Desulfobacterales incertae sedis</taxon>
        <taxon>Candidatus Desulfatibia</taxon>
    </lineage>
</organism>
<accession>A0A8J6TL67</accession>
<evidence type="ECO:0000313" key="2">
    <source>
        <dbReference type="EMBL" id="MBC8432919.1"/>
    </source>
</evidence>
<dbReference type="InterPro" id="IPR001173">
    <property type="entry name" value="Glyco_trans_2-like"/>
</dbReference>